<dbReference type="OrthoDB" id="9814936at2"/>
<feature type="binding site" evidence="15">
    <location>
        <position position="49"/>
    </location>
    <ligand>
        <name>Fe cation</name>
        <dbReference type="ChEBI" id="CHEBI:24875"/>
        <label>2</label>
        <note>catalytic</note>
    </ligand>
</feature>
<evidence type="ECO:0000256" key="3">
    <source>
        <dbReference type="ARBA" id="ARBA00011738"/>
    </source>
</evidence>
<comment type="cofactor">
    <cofactor evidence="15">
        <name>Fe(2+)</name>
        <dbReference type="ChEBI" id="CHEBI:29033"/>
    </cofactor>
    <text evidence="15">Binds 1 Fe(2+) ion per subunit. The iron ion 2 is coordinated via four histidines and one cysteine residue.</text>
</comment>
<dbReference type="NCBIfam" id="TIGR00320">
    <property type="entry name" value="dfx_rbo"/>
    <property type="match status" value="1"/>
</dbReference>
<dbReference type="CDD" id="cd00974">
    <property type="entry name" value="DSRD"/>
    <property type="match status" value="1"/>
</dbReference>
<feature type="binding site" evidence="15">
    <location>
        <position position="116"/>
    </location>
    <ligand>
        <name>Fe cation</name>
        <dbReference type="ChEBI" id="CHEBI:24875"/>
        <label>2</label>
        <note>catalytic</note>
    </ligand>
</feature>
<comment type="subunit">
    <text evidence="3">Homodimer.</text>
</comment>
<evidence type="ECO:0000256" key="1">
    <source>
        <dbReference type="ARBA" id="ARBA00001973"/>
    </source>
</evidence>
<feature type="binding site" evidence="15">
    <location>
        <position position="10"/>
    </location>
    <ligand>
        <name>Fe cation</name>
        <dbReference type="ChEBI" id="CHEBI:24875"/>
        <label>1</label>
    </ligand>
</feature>
<keyword evidence="9" id="KW-0249">Electron transport</keyword>
<feature type="binding site" evidence="15">
    <location>
        <position position="29"/>
    </location>
    <ligand>
        <name>Fe cation</name>
        <dbReference type="ChEBI" id="CHEBI:24875"/>
        <label>1</label>
    </ligand>
</feature>
<keyword evidence="7" id="KW-0216">Detoxification</keyword>
<dbReference type="InterPro" id="IPR004793">
    <property type="entry name" value="Desulfoferrodoxin_rbo"/>
</dbReference>
<name>A0A550JAN2_9BACT</name>
<feature type="binding site" evidence="15">
    <location>
        <position position="69"/>
    </location>
    <ligand>
        <name>Fe cation</name>
        <dbReference type="ChEBI" id="CHEBI:24875"/>
        <label>2</label>
        <note>catalytic</note>
    </ligand>
</feature>
<dbReference type="EC" id="1.15.1.2" evidence="4"/>
<dbReference type="GO" id="GO:0050605">
    <property type="term" value="F:superoxide reductase activity"/>
    <property type="evidence" value="ECO:0007669"/>
    <property type="project" value="UniProtKB-EC"/>
</dbReference>
<organism evidence="18 19">
    <name type="scientific">Trichloromonas acetexigens</name>
    <dbReference type="NCBI Taxonomy" id="38815"/>
    <lineage>
        <taxon>Bacteria</taxon>
        <taxon>Pseudomonadati</taxon>
        <taxon>Thermodesulfobacteriota</taxon>
        <taxon>Desulfuromonadia</taxon>
        <taxon>Desulfuromonadales</taxon>
        <taxon>Trichloromonadaceae</taxon>
        <taxon>Trichloromonas</taxon>
    </lineage>
</organism>
<dbReference type="RefSeq" id="WP_092058504.1">
    <property type="nucleotide sequence ID" value="NZ_FOJJ01000040.1"/>
</dbReference>
<evidence type="ECO:0000259" key="16">
    <source>
        <dbReference type="Pfam" id="PF01880"/>
    </source>
</evidence>
<comment type="similarity">
    <text evidence="2">Belongs to the desulfoferrodoxin family.</text>
</comment>
<dbReference type="Pfam" id="PF06397">
    <property type="entry name" value="Desulfoferrod_N"/>
    <property type="match status" value="1"/>
</dbReference>
<evidence type="ECO:0000256" key="12">
    <source>
        <dbReference type="ARBA" id="ARBA00024690"/>
    </source>
</evidence>
<feature type="domain" description="Desulfoferrodoxin N-terminal" evidence="17">
    <location>
        <begin position="3"/>
        <end position="37"/>
    </location>
</feature>
<feature type="binding site" evidence="15">
    <location>
        <position position="119"/>
    </location>
    <ligand>
        <name>Fe cation</name>
        <dbReference type="ChEBI" id="CHEBI:24875"/>
        <label>2</label>
        <note>catalytic</note>
    </ligand>
</feature>
<keyword evidence="8 15" id="KW-0479">Metal-binding</keyword>
<evidence type="ECO:0000256" key="5">
    <source>
        <dbReference type="ARBA" id="ARBA00014839"/>
    </source>
</evidence>
<evidence type="ECO:0000256" key="14">
    <source>
        <dbReference type="ARBA" id="ARBA00047448"/>
    </source>
</evidence>
<dbReference type="NCBIfam" id="TIGR00319">
    <property type="entry name" value="desulf_FeS4"/>
    <property type="match status" value="1"/>
</dbReference>
<comment type="cofactor">
    <cofactor evidence="1">
        <name>Cu(2+)</name>
        <dbReference type="ChEBI" id="CHEBI:29036"/>
    </cofactor>
</comment>
<protein>
    <recommendedName>
        <fullName evidence="5">Desulfoferrodoxin</fullName>
        <ecNumber evidence="4">1.15.1.2</ecNumber>
    </recommendedName>
    <alternativeName>
        <fullName evidence="13">Superoxide reductase</fullName>
    </alternativeName>
</protein>
<dbReference type="EMBL" id="VJVV01000008">
    <property type="protein sequence ID" value="TRO80285.1"/>
    <property type="molecule type" value="Genomic_DNA"/>
</dbReference>
<dbReference type="CDD" id="cd03171">
    <property type="entry name" value="SORL_Dfx_classI"/>
    <property type="match status" value="1"/>
</dbReference>
<evidence type="ECO:0000256" key="15">
    <source>
        <dbReference type="PIRSR" id="PIRSR604793-1"/>
    </source>
</evidence>
<evidence type="ECO:0000256" key="6">
    <source>
        <dbReference type="ARBA" id="ARBA00022448"/>
    </source>
</evidence>
<comment type="function">
    <text evidence="12">Catalyzes the one-electron reduction of superoxide anion radical to hydrogen peroxide at a nonheme ferrous iron center. Plays a fundamental role in case of oxidative stress via its superoxide detoxification activity.</text>
</comment>
<evidence type="ECO:0000259" key="17">
    <source>
        <dbReference type="Pfam" id="PF06397"/>
    </source>
</evidence>
<evidence type="ECO:0000256" key="11">
    <source>
        <dbReference type="ARBA" id="ARBA00023004"/>
    </source>
</evidence>
<evidence type="ECO:0000256" key="7">
    <source>
        <dbReference type="ARBA" id="ARBA00022575"/>
    </source>
</evidence>
<keyword evidence="10" id="KW-0560">Oxidoreductase</keyword>
<dbReference type="GO" id="GO:0005506">
    <property type="term" value="F:iron ion binding"/>
    <property type="evidence" value="ECO:0007669"/>
    <property type="project" value="InterPro"/>
</dbReference>
<feature type="domain" description="Desulfoferrodoxin ferrous iron-binding" evidence="16">
    <location>
        <begin position="42"/>
        <end position="124"/>
    </location>
</feature>
<dbReference type="Pfam" id="PF01880">
    <property type="entry name" value="Desulfoferrodox"/>
    <property type="match status" value="1"/>
</dbReference>
<dbReference type="NCBIfam" id="TIGR00332">
    <property type="entry name" value="neela_ferrous"/>
    <property type="match status" value="1"/>
</dbReference>
<dbReference type="InterPro" id="IPR004462">
    <property type="entry name" value="Desulfoferrodoxin_N"/>
</dbReference>
<accession>A0A550JAN2</accession>
<evidence type="ECO:0000313" key="18">
    <source>
        <dbReference type="EMBL" id="TRO80285.1"/>
    </source>
</evidence>
<evidence type="ECO:0000256" key="8">
    <source>
        <dbReference type="ARBA" id="ARBA00022723"/>
    </source>
</evidence>
<evidence type="ECO:0000256" key="4">
    <source>
        <dbReference type="ARBA" id="ARBA00012679"/>
    </source>
</evidence>
<dbReference type="Gene3D" id="2.60.40.730">
    <property type="entry name" value="SOR catalytic domain"/>
    <property type="match status" value="1"/>
</dbReference>
<evidence type="ECO:0000313" key="19">
    <source>
        <dbReference type="Proteomes" id="UP000317155"/>
    </source>
</evidence>
<evidence type="ECO:0000256" key="9">
    <source>
        <dbReference type="ARBA" id="ARBA00022982"/>
    </source>
</evidence>
<evidence type="ECO:0000256" key="10">
    <source>
        <dbReference type="ARBA" id="ARBA00023002"/>
    </source>
</evidence>
<dbReference type="Proteomes" id="UP000317155">
    <property type="component" value="Unassembled WGS sequence"/>
</dbReference>
<keyword evidence="11 15" id="KW-0408">Iron</keyword>
<dbReference type="AlphaFoldDB" id="A0A550JAN2"/>
<dbReference type="Gene3D" id="2.20.28.100">
    <property type="entry name" value="Desulphoferrodoxin, N-terminal domain"/>
    <property type="match status" value="1"/>
</dbReference>
<comment type="caution">
    <text evidence="18">The sequence shown here is derived from an EMBL/GenBank/DDBJ whole genome shotgun (WGS) entry which is preliminary data.</text>
</comment>
<dbReference type="PANTHER" id="PTHR36541">
    <property type="entry name" value="SUPEROXIDE REDUCTASE-RELATED"/>
    <property type="match status" value="1"/>
</dbReference>
<feature type="binding site" evidence="15">
    <location>
        <position position="75"/>
    </location>
    <ligand>
        <name>Fe cation</name>
        <dbReference type="ChEBI" id="CHEBI:24875"/>
        <label>2</label>
        <note>catalytic</note>
    </ligand>
</feature>
<dbReference type="SUPFAM" id="SSF57802">
    <property type="entry name" value="Rubredoxin-like"/>
    <property type="match status" value="1"/>
</dbReference>
<comment type="cofactor">
    <cofactor evidence="15">
        <name>Fe(3+)</name>
        <dbReference type="ChEBI" id="CHEBI:29034"/>
    </cofactor>
    <text evidence="15">Binds 1 Fe(3+) ion per subunit. The iron ion 1 is coordinated via 4 cysteine residues.</text>
</comment>
<feature type="binding site" evidence="15">
    <location>
        <position position="30"/>
    </location>
    <ligand>
        <name>Fe cation</name>
        <dbReference type="ChEBI" id="CHEBI:24875"/>
        <label>1</label>
    </ligand>
</feature>
<evidence type="ECO:0000256" key="2">
    <source>
        <dbReference type="ARBA" id="ARBA00005941"/>
    </source>
</evidence>
<dbReference type="SUPFAM" id="SSF49367">
    <property type="entry name" value="Superoxide reductase-like"/>
    <property type="match status" value="1"/>
</dbReference>
<dbReference type="InterPro" id="IPR038094">
    <property type="entry name" value="Desulfoferrodoxin_N_sf"/>
</dbReference>
<reference evidence="18 19" key="1">
    <citation type="submission" date="2019-07" db="EMBL/GenBank/DDBJ databases">
        <title>Insights of Desulfuromonas acetexigens electromicrobiology.</title>
        <authorList>
            <person name="Katuri K."/>
            <person name="Sapireddy V."/>
            <person name="Shaw D.R."/>
            <person name="Saikaly P."/>
        </authorList>
    </citation>
    <scope>NUCLEOTIDE SEQUENCE [LARGE SCALE GENOMIC DNA]</scope>
    <source>
        <strain evidence="18 19">2873</strain>
    </source>
</reference>
<keyword evidence="19" id="KW-1185">Reference proteome</keyword>
<proteinExistence type="inferred from homology"/>
<sequence length="126" mass="13718">MAKQLEVYKCSVCGNIVEVLHGGPGELVCCGQSMALLTENTVDAAKEKHVPVIEKGAGSITVKVGSVAHPMEEKHYIEWIELIADGKVYRQFLKPGDKPEATFPITAEKVSAREYCNLHGHWAAQG</sequence>
<dbReference type="InterPro" id="IPR036073">
    <property type="entry name" value="Desulfoferrodoxin_Fe-bd_dom_sf"/>
</dbReference>
<comment type="catalytic activity">
    <reaction evidence="14">
        <text>reduced [rubredoxin] + superoxide + 2 H(+) = oxidized [rubredoxin] + H2O2</text>
        <dbReference type="Rhea" id="RHEA:21324"/>
        <dbReference type="Rhea" id="RHEA-COMP:10302"/>
        <dbReference type="Rhea" id="RHEA-COMP:10303"/>
        <dbReference type="ChEBI" id="CHEBI:15378"/>
        <dbReference type="ChEBI" id="CHEBI:16240"/>
        <dbReference type="ChEBI" id="CHEBI:18421"/>
        <dbReference type="ChEBI" id="CHEBI:29033"/>
        <dbReference type="ChEBI" id="CHEBI:29034"/>
        <dbReference type="EC" id="1.15.1.2"/>
    </reaction>
</comment>
<dbReference type="InterPro" id="IPR051233">
    <property type="entry name" value="Desulfoferrodoxin_SOR"/>
</dbReference>
<evidence type="ECO:0000256" key="13">
    <source>
        <dbReference type="ARBA" id="ARBA00031398"/>
    </source>
</evidence>
<dbReference type="InterPro" id="IPR002742">
    <property type="entry name" value="Desulfoferrodoxin_Fe-bd_dom"/>
</dbReference>
<keyword evidence="6" id="KW-0813">Transport</keyword>
<dbReference type="PANTHER" id="PTHR36541:SF1">
    <property type="entry name" value="SUPEROXIDE REDUCTASE-RELATED"/>
    <property type="match status" value="1"/>
</dbReference>
<feature type="binding site" evidence="15">
    <location>
        <position position="13"/>
    </location>
    <ligand>
        <name>Fe cation</name>
        <dbReference type="ChEBI" id="CHEBI:24875"/>
        <label>1</label>
    </ligand>
</feature>
<dbReference type="GO" id="GO:0019430">
    <property type="term" value="P:removal of superoxide radicals"/>
    <property type="evidence" value="ECO:0007669"/>
    <property type="project" value="InterPro"/>
</dbReference>
<gene>
    <name evidence="18" type="ORF">FL622_11680</name>
</gene>